<comment type="caution">
    <text evidence="1">The sequence shown here is derived from an EMBL/GenBank/DDBJ whole genome shotgun (WGS) entry which is preliminary data.</text>
</comment>
<evidence type="ECO:0000313" key="1">
    <source>
        <dbReference type="EMBL" id="ESQ97782.1"/>
    </source>
</evidence>
<dbReference type="Proteomes" id="UP000017822">
    <property type="component" value="Unassembled WGS sequence"/>
</dbReference>
<sequence length="104" mass="11523">MHLLHEERGILNSRFQWNLMPLDGQQIPCPAARTLERLVGLIEVGGALKGLTLLTFASVGKAIRVNLASKLSIAIGKRREIQFELGLQLEQCKMTGSTHGVLRY</sequence>
<name>V4Q7Q6_STUCH</name>
<protein>
    <submittedName>
        <fullName evidence="1">Uncharacterized protein</fullName>
    </submittedName>
</protein>
<evidence type="ECO:0000313" key="2">
    <source>
        <dbReference type="Proteomes" id="UP000017822"/>
    </source>
</evidence>
<dbReference type="AlphaFoldDB" id="V4Q7Q6"/>
<dbReference type="EMBL" id="AOFQ01000058">
    <property type="protein sequence ID" value="ESQ97782.1"/>
    <property type="molecule type" value="Genomic_DNA"/>
</dbReference>
<organism evidence="1 2">
    <name type="scientific">Stutzerimonas chloritidismutans AW-1</name>
    <dbReference type="NCBI Taxonomy" id="1263865"/>
    <lineage>
        <taxon>Bacteria</taxon>
        <taxon>Pseudomonadati</taxon>
        <taxon>Pseudomonadota</taxon>
        <taxon>Gammaproteobacteria</taxon>
        <taxon>Pseudomonadales</taxon>
        <taxon>Pseudomonadaceae</taxon>
        <taxon>Stutzerimonas</taxon>
    </lineage>
</organism>
<reference evidence="1 2" key="1">
    <citation type="submission" date="2013-07" db="EMBL/GenBank/DDBJ databases">
        <authorList>
            <person name="Schaap P.J."/>
            <person name="Mehboob F."/>
            <person name="Oosterkamp M.J."/>
            <person name="de Vos W.M."/>
            <person name="Stams A.J.M."/>
            <person name="Koehorst J.J."/>
        </authorList>
    </citation>
    <scope>NUCLEOTIDE SEQUENCE [LARGE SCALE GENOMIC DNA]</scope>
    <source>
        <strain evidence="1 2">AW-1</strain>
    </source>
</reference>
<proteinExistence type="predicted"/>
<gene>
    <name evidence="1" type="ORF">F753_19575</name>
</gene>
<accession>V4Q7Q6</accession>